<gene>
    <name evidence="1" type="ORF">ACFYKX_15435</name>
</gene>
<sequence length="193" mass="22266">MQKREVARIKRGQAITFRIPSNTPDHIMMQLQRLKETERRNFSSKMAEFILEGVNNSISKEKEVVMIPLPKPLTKVQRNWLKHTHSEALVGSIIYQLLADPVRATSILASLNSNSLDIDDALYLQEEKINDKQVSSNHNESIDEIPVIEADDDLENFNWEMNTNLNTQSEIQDEIEEEDSEDLLGEFLSRMNK</sequence>
<evidence type="ECO:0000313" key="1">
    <source>
        <dbReference type="EMBL" id="MFE8701993.1"/>
    </source>
</evidence>
<protein>
    <recommendedName>
        <fullName evidence="3">Plasmid segregation centromere-binding protein ParR</fullName>
    </recommendedName>
</protein>
<name>A0ABW6KGM1_9BACI</name>
<proteinExistence type="predicted"/>
<reference evidence="1 2" key="1">
    <citation type="submission" date="2024-08" db="EMBL/GenBank/DDBJ databases">
        <title>Two novel Cytobacillus novel species.</title>
        <authorList>
            <person name="Liu G."/>
        </authorList>
    </citation>
    <scope>NUCLEOTIDE SEQUENCE [LARGE SCALE GENOMIC DNA]</scope>
    <source>
        <strain evidence="1 2">FJAT-54145</strain>
    </source>
</reference>
<keyword evidence="2" id="KW-1185">Reference proteome</keyword>
<organism evidence="1 2">
    <name type="scientific">Cytobacillus spartinae</name>
    <dbReference type="NCBI Taxonomy" id="3299023"/>
    <lineage>
        <taxon>Bacteria</taxon>
        <taxon>Bacillati</taxon>
        <taxon>Bacillota</taxon>
        <taxon>Bacilli</taxon>
        <taxon>Bacillales</taxon>
        <taxon>Bacillaceae</taxon>
        <taxon>Cytobacillus</taxon>
    </lineage>
</organism>
<evidence type="ECO:0008006" key="3">
    <source>
        <dbReference type="Google" id="ProtNLM"/>
    </source>
</evidence>
<dbReference type="Proteomes" id="UP001601059">
    <property type="component" value="Unassembled WGS sequence"/>
</dbReference>
<comment type="caution">
    <text evidence="1">The sequence shown here is derived from an EMBL/GenBank/DDBJ whole genome shotgun (WGS) entry which is preliminary data.</text>
</comment>
<evidence type="ECO:0000313" key="2">
    <source>
        <dbReference type="Proteomes" id="UP001601059"/>
    </source>
</evidence>
<dbReference type="EMBL" id="JBIACK010000007">
    <property type="protein sequence ID" value="MFE8701993.1"/>
    <property type="molecule type" value="Genomic_DNA"/>
</dbReference>
<accession>A0ABW6KGM1</accession>
<dbReference type="RefSeq" id="WP_389361954.1">
    <property type="nucleotide sequence ID" value="NZ_JBIACK010000007.1"/>
</dbReference>